<comment type="caution">
    <text evidence="1">The sequence shown here is derived from an EMBL/GenBank/DDBJ whole genome shotgun (WGS) entry which is preliminary data.</text>
</comment>
<gene>
    <name evidence="1" type="ORF">HJG60_009961</name>
</gene>
<proteinExistence type="predicted"/>
<name>A0A834B789_9CHIR</name>
<evidence type="ECO:0000313" key="2">
    <source>
        <dbReference type="Proteomes" id="UP000664940"/>
    </source>
</evidence>
<dbReference type="AlphaFoldDB" id="A0A834B789"/>
<dbReference type="Proteomes" id="UP000664940">
    <property type="component" value="Unassembled WGS sequence"/>
</dbReference>
<organism evidence="1 2">
    <name type="scientific">Phyllostomus discolor</name>
    <name type="common">pale spear-nosed bat</name>
    <dbReference type="NCBI Taxonomy" id="89673"/>
    <lineage>
        <taxon>Eukaryota</taxon>
        <taxon>Metazoa</taxon>
        <taxon>Chordata</taxon>
        <taxon>Craniata</taxon>
        <taxon>Vertebrata</taxon>
        <taxon>Euteleostomi</taxon>
        <taxon>Mammalia</taxon>
        <taxon>Eutheria</taxon>
        <taxon>Laurasiatheria</taxon>
        <taxon>Chiroptera</taxon>
        <taxon>Yangochiroptera</taxon>
        <taxon>Phyllostomidae</taxon>
        <taxon>Phyllostominae</taxon>
        <taxon>Phyllostomus</taxon>
    </lineage>
</organism>
<evidence type="ECO:0000313" key="1">
    <source>
        <dbReference type="EMBL" id="KAF6125544.1"/>
    </source>
</evidence>
<dbReference type="EMBL" id="JABVXQ010000002">
    <property type="protein sequence ID" value="KAF6125544.1"/>
    <property type="molecule type" value="Genomic_DNA"/>
</dbReference>
<protein>
    <submittedName>
        <fullName evidence="1">Uncharacterized protein</fullName>
    </submittedName>
</protein>
<accession>A0A834B789</accession>
<sequence>MEELTSKGSTWHTFKYTNSMQSSSKKSRRYQLSMYAYRETTQCLSQTSTRIYFWVLQSPSTPLYPYLHPLRQTERQANLWAGRLRTAEERHWFNMGLELRHLLLDWARCQVPRKANAHPVFQPKLTLKRGPLVICKSLFLLVPLLRHLELGRGHFNGADLYHELTTSLVVHSFIHSFTHSFFQLQSCLCARPPYHVYLSYST</sequence>
<reference evidence="1 2" key="1">
    <citation type="journal article" date="2020" name="Nature">
        <title>Six reference-quality genomes reveal evolution of bat adaptations.</title>
        <authorList>
            <person name="Jebb D."/>
            <person name="Huang Z."/>
            <person name="Pippel M."/>
            <person name="Hughes G.M."/>
            <person name="Lavrichenko K."/>
            <person name="Devanna P."/>
            <person name="Winkler S."/>
            <person name="Jermiin L.S."/>
            <person name="Skirmuntt E.C."/>
            <person name="Katzourakis A."/>
            <person name="Burkitt-Gray L."/>
            <person name="Ray D.A."/>
            <person name="Sullivan K.A.M."/>
            <person name="Roscito J.G."/>
            <person name="Kirilenko B.M."/>
            <person name="Davalos L.M."/>
            <person name="Corthals A.P."/>
            <person name="Power M.L."/>
            <person name="Jones G."/>
            <person name="Ransome R.D."/>
            <person name="Dechmann D.K.N."/>
            <person name="Locatelli A.G."/>
            <person name="Puechmaille S.J."/>
            <person name="Fedrigo O."/>
            <person name="Jarvis E.D."/>
            <person name="Hiller M."/>
            <person name="Vernes S.C."/>
            <person name="Myers E.W."/>
            <person name="Teeling E.C."/>
        </authorList>
    </citation>
    <scope>NUCLEOTIDE SEQUENCE [LARGE SCALE GENOMIC DNA]</scope>
    <source>
        <strain evidence="1">Bat1K_MPI-CBG_1</strain>
    </source>
</reference>